<dbReference type="NCBIfam" id="TIGR02937">
    <property type="entry name" value="sigma70-ECF"/>
    <property type="match status" value="1"/>
</dbReference>
<dbReference type="Gene3D" id="1.10.10.10">
    <property type="entry name" value="Winged helix-like DNA-binding domain superfamily/Winged helix DNA-binding domain"/>
    <property type="match status" value="1"/>
</dbReference>
<dbReference type="RefSeq" id="WP_343844033.1">
    <property type="nucleotide sequence ID" value="NZ_BAAADO010000012.1"/>
</dbReference>
<evidence type="ECO:0000256" key="1">
    <source>
        <dbReference type="ARBA" id="ARBA00010641"/>
    </source>
</evidence>
<keyword evidence="10" id="KW-1185">Reference proteome</keyword>
<dbReference type="InterPro" id="IPR013249">
    <property type="entry name" value="RNA_pol_sigma70_r4_t2"/>
</dbReference>
<gene>
    <name evidence="9" type="ORF">GCM10008986_34950</name>
</gene>
<organism evidence="9 10">
    <name type="scientific">Salinibacillus aidingensis</name>
    <dbReference type="NCBI Taxonomy" id="237684"/>
    <lineage>
        <taxon>Bacteria</taxon>
        <taxon>Bacillati</taxon>
        <taxon>Bacillota</taxon>
        <taxon>Bacilli</taxon>
        <taxon>Bacillales</taxon>
        <taxon>Bacillaceae</taxon>
        <taxon>Salinibacillus</taxon>
    </lineage>
</organism>
<keyword evidence="5 6" id="KW-0804">Transcription</keyword>
<sequence>MDIQQLYKLYIHDVYRYTLSLCKDRSLAEDLTQDTFMKAYQALDKSPPKALKSWLIKIAYHTFIDYTRRSKKVSYEEPEYFTGYSSGDSVEEVFQKNVEKEELYNKLDQLKPMQKKAIVMCDLEGFSYKEAASILSIKENTLKTHIFRGRGKLRQLYKKGSVEE</sequence>
<keyword evidence="3 6" id="KW-0731">Sigma factor</keyword>
<evidence type="ECO:0000313" key="9">
    <source>
        <dbReference type="EMBL" id="GAA0504420.1"/>
    </source>
</evidence>
<evidence type="ECO:0000256" key="2">
    <source>
        <dbReference type="ARBA" id="ARBA00023015"/>
    </source>
</evidence>
<dbReference type="Pfam" id="PF08281">
    <property type="entry name" value="Sigma70_r4_2"/>
    <property type="match status" value="1"/>
</dbReference>
<evidence type="ECO:0000256" key="3">
    <source>
        <dbReference type="ARBA" id="ARBA00023082"/>
    </source>
</evidence>
<dbReference type="InterPro" id="IPR014284">
    <property type="entry name" value="RNA_pol_sigma-70_dom"/>
</dbReference>
<dbReference type="InterPro" id="IPR007627">
    <property type="entry name" value="RNA_pol_sigma70_r2"/>
</dbReference>
<keyword evidence="2 6" id="KW-0805">Transcription regulation</keyword>
<dbReference type="PANTHER" id="PTHR43133:SF52">
    <property type="entry name" value="ECF RNA POLYMERASE SIGMA FACTOR SIGL"/>
    <property type="match status" value="1"/>
</dbReference>
<feature type="domain" description="RNA polymerase sigma factor 70 region 4 type 2" evidence="8">
    <location>
        <begin position="101"/>
        <end position="153"/>
    </location>
</feature>
<evidence type="ECO:0000259" key="8">
    <source>
        <dbReference type="Pfam" id="PF08281"/>
    </source>
</evidence>
<keyword evidence="4 6" id="KW-0238">DNA-binding</keyword>
<dbReference type="SUPFAM" id="SSF88946">
    <property type="entry name" value="Sigma2 domain of RNA polymerase sigma factors"/>
    <property type="match status" value="1"/>
</dbReference>
<evidence type="ECO:0000256" key="6">
    <source>
        <dbReference type="RuleBase" id="RU000716"/>
    </source>
</evidence>
<feature type="domain" description="RNA polymerase sigma-70 region 2" evidence="7">
    <location>
        <begin position="6"/>
        <end position="72"/>
    </location>
</feature>
<dbReference type="Gene3D" id="1.10.1740.10">
    <property type="match status" value="1"/>
</dbReference>
<evidence type="ECO:0000259" key="7">
    <source>
        <dbReference type="Pfam" id="PF04542"/>
    </source>
</evidence>
<comment type="similarity">
    <text evidence="1 6">Belongs to the sigma-70 factor family. ECF subfamily.</text>
</comment>
<dbReference type="PANTHER" id="PTHR43133">
    <property type="entry name" value="RNA POLYMERASE ECF-TYPE SIGMA FACTO"/>
    <property type="match status" value="1"/>
</dbReference>
<proteinExistence type="inferred from homology"/>
<dbReference type="Pfam" id="PF04542">
    <property type="entry name" value="Sigma70_r2"/>
    <property type="match status" value="1"/>
</dbReference>
<dbReference type="SUPFAM" id="SSF88659">
    <property type="entry name" value="Sigma3 and sigma4 domains of RNA polymerase sigma factors"/>
    <property type="match status" value="1"/>
</dbReference>
<dbReference type="InterPro" id="IPR039425">
    <property type="entry name" value="RNA_pol_sigma-70-like"/>
</dbReference>
<dbReference type="CDD" id="cd06171">
    <property type="entry name" value="Sigma70_r4"/>
    <property type="match status" value="1"/>
</dbReference>
<protein>
    <recommendedName>
        <fullName evidence="6">RNA polymerase sigma factor</fullName>
    </recommendedName>
</protein>
<dbReference type="Proteomes" id="UP001500880">
    <property type="component" value="Unassembled WGS sequence"/>
</dbReference>
<dbReference type="InterPro" id="IPR000838">
    <property type="entry name" value="RNA_pol_sigma70_ECF_CS"/>
</dbReference>
<dbReference type="InterPro" id="IPR013325">
    <property type="entry name" value="RNA_pol_sigma_r2"/>
</dbReference>
<dbReference type="InterPro" id="IPR036388">
    <property type="entry name" value="WH-like_DNA-bd_sf"/>
</dbReference>
<dbReference type="EMBL" id="BAAADO010000012">
    <property type="protein sequence ID" value="GAA0504420.1"/>
    <property type="molecule type" value="Genomic_DNA"/>
</dbReference>
<accession>A0ABP3LRQ4</accession>
<reference evidence="10" key="1">
    <citation type="journal article" date="2019" name="Int. J. Syst. Evol. Microbiol.">
        <title>The Global Catalogue of Microorganisms (GCM) 10K type strain sequencing project: providing services to taxonomists for standard genome sequencing and annotation.</title>
        <authorList>
            <consortium name="The Broad Institute Genomics Platform"/>
            <consortium name="The Broad Institute Genome Sequencing Center for Infectious Disease"/>
            <person name="Wu L."/>
            <person name="Ma J."/>
        </authorList>
    </citation>
    <scope>NUCLEOTIDE SEQUENCE [LARGE SCALE GENOMIC DNA]</scope>
    <source>
        <strain evidence="10">JCM 12389</strain>
    </source>
</reference>
<comment type="caution">
    <text evidence="9">The sequence shown here is derived from an EMBL/GenBank/DDBJ whole genome shotgun (WGS) entry which is preliminary data.</text>
</comment>
<dbReference type="InterPro" id="IPR013324">
    <property type="entry name" value="RNA_pol_sigma_r3/r4-like"/>
</dbReference>
<evidence type="ECO:0000256" key="4">
    <source>
        <dbReference type="ARBA" id="ARBA00023125"/>
    </source>
</evidence>
<name>A0ABP3LRQ4_9BACI</name>
<evidence type="ECO:0000313" key="10">
    <source>
        <dbReference type="Proteomes" id="UP001500880"/>
    </source>
</evidence>
<evidence type="ECO:0000256" key="5">
    <source>
        <dbReference type="ARBA" id="ARBA00023163"/>
    </source>
</evidence>
<dbReference type="PROSITE" id="PS01063">
    <property type="entry name" value="SIGMA70_ECF"/>
    <property type="match status" value="1"/>
</dbReference>